<comment type="subcellular location">
    <subcellularLocation>
        <location evidence="1">Nucleus</location>
    </subcellularLocation>
</comment>
<evidence type="ECO:0000313" key="8">
    <source>
        <dbReference type="EMBL" id="KAK3245722.1"/>
    </source>
</evidence>
<comment type="caution">
    <text evidence="8">The sequence shown here is derived from an EMBL/GenBank/DDBJ whole genome shotgun (WGS) entry which is preliminary data.</text>
</comment>
<dbReference type="PANTHER" id="PTHR48039:SF5">
    <property type="entry name" value="RNA-BINDING PROTEIN 28"/>
    <property type="match status" value="1"/>
</dbReference>
<evidence type="ECO:0000256" key="3">
    <source>
        <dbReference type="ARBA" id="ARBA00022884"/>
    </source>
</evidence>
<keyword evidence="4" id="KW-0539">Nucleus</keyword>
<feature type="region of interest" description="Disordered" evidence="6">
    <location>
        <begin position="118"/>
        <end position="157"/>
    </location>
</feature>
<accession>A0AAE0EZB7</accession>
<dbReference type="PROSITE" id="PS50102">
    <property type="entry name" value="RRM"/>
    <property type="match status" value="1"/>
</dbReference>
<dbReference type="GO" id="GO:0003729">
    <property type="term" value="F:mRNA binding"/>
    <property type="evidence" value="ECO:0007669"/>
    <property type="project" value="TreeGrafter"/>
</dbReference>
<evidence type="ECO:0000256" key="5">
    <source>
        <dbReference type="PROSITE-ProRule" id="PRU00176"/>
    </source>
</evidence>
<name>A0AAE0EZB7_9CHLO</name>
<dbReference type="EMBL" id="LGRX02030368">
    <property type="protein sequence ID" value="KAK3245722.1"/>
    <property type="molecule type" value="Genomic_DNA"/>
</dbReference>
<organism evidence="8 9">
    <name type="scientific">Cymbomonas tetramitiformis</name>
    <dbReference type="NCBI Taxonomy" id="36881"/>
    <lineage>
        <taxon>Eukaryota</taxon>
        <taxon>Viridiplantae</taxon>
        <taxon>Chlorophyta</taxon>
        <taxon>Pyramimonadophyceae</taxon>
        <taxon>Pyramimonadales</taxon>
        <taxon>Pyramimonadaceae</taxon>
        <taxon>Cymbomonas</taxon>
    </lineage>
</organism>
<reference evidence="8 9" key="1">
    <citation type="journal article" date="2015" name="Genome Biol. Evol.">
        <title>Comparative Genomics of a Bacterivorous Green Alga Reveals Evolutionary Causalities and Consequences of Phago-Mixotrophic Mode of Nutrition.</title>
        <authorList>
            <person name="Burns J.A."/>
            <person name="Paasch A."/>
            <person name="Narechania A."/>
            <person name="Kim E."/>
        </authorList>
    </citation>
    <scope>NUCLEOTIDE SEQUENCE [LARGE SCALE GENOMIC DNA]</scope>
    <source>
        <strain evidence="8 9">PLY_AMNH</strain>
    </source>
</reference>
<evidence type="ECO:0000256" key="6">
    <source>
        <dbReference type="SAM" id="MobiDB-lite"/>
    </source>
</evidence>
<sequence>MATPKETTGLEKRKVFVSGLPTDFTNDQVEAAFSEVGPVRECFLITKKGQQESRGMAVVTFALHEDAQRAVEELDGKAVGNSSRKYRVELAKKKAPFETRKRGSELDDEDGSALAVKKPVKAKQAPPPIPETVPSAVPKPRVPDHVPQDGAPGAGDRHKQVRTVVLGGLKDDGYDGISVGAAIAAAKKISGVLEVVQSPPKDVLTAAKVYNDGCSGAAILVVYKTVQDACRAVTQLHGALGLMKSRPNAALWARQQAEDKDLKRACEESGFVWSAFVPMDKGRNKVGAHRLLRVTRAGSSV</sequence>
<dbReference type="InterPro" id="IPR035979">
    <property type="entry name" value="RBD_domain_sf"/>
</dbReference>
<evidence type="ECO:0000256" key="1">
    <source>
        <dbReference type="ARBA" id="ARBA00004123"/>
    </source>
</evidence>
<dbReference type="PANTHER" id="PTHR48039">
    <property type="entry name" value="RNA-BINDING MOTIF PROTEIN 14B"/>
    <property type="match status" value="1"/>
</dbReference>
<dbReference type="SUPFAM" id="SSF54928">
    <property type="entry name" value="RNA-binding domain, RBD"/>
    <property type="match status" value="1"/>
</dbReference>
<gene>
    <name evidence="8" type="ORF">CYMTET_44728</name>
</gene>
<dbReference type="Proteomes" id="UP001190700">
    <property type="component" value="Unassembled WGS sequence"/>
</dbReference>
<keyword evidence="9" id="KW-1185">Reference proteome</keyword>
<dbReference type="GO" id="GO:0005634">
    <property type="term" value="C:nucleus"/>
    <property type="evidence" value="ECO:0007669"/>
    <property type="project" value="UniProtKB-SubCell"/>
</dbReference>
<feature type="domain" description="RRM" evidence="7">
    <location>
        <begin position="13"/>
        <end position="93"/>
    </location>
</feature>
<dbReference type="InterPro" id="IPR012677">
    <property type="entry name" value="Nucleotide-bd_a/b_plait_sf"/>
</dbReference>
<evidence type="ECO:0000259" key="7">
    <source>
        <dbReference type="PROSITE" id="PS50102"/>
    </source>
</evidence>
<dbReference type="InterPro" id="IPR000504">
    <property type="entry name" value="RRM_dom"/>
</dbReference>
<dbReference type="InterPro" id="IPR051945">
    <property type="entry name" value="RRM_MRD1_RNA_proc_ribogen"/>
</dbReference>
<protein>
    <recommendedName>
        <fullName evidence="7">RRM domain-containing protein</fullName>
    </recommendedName>
</protein>
<keyword evidence="2" id="KW-0677">Repeat</keyword>
<dbReference type="SMART" id="SM00360">
    <property type="entry name" value="RRM"/>
    <property type="match status" value="1"/>
</dbReference>
<keyword evidence="3 5" id="KW-0694">RNA-binding</keyword>
<dbReference type="Pfam" id="PF00076">
    <property type="entry name" value="RRM_1"/>
    <property type="match status" value="1"/>
</dbReference>
<dbReference type="AlphaFoldDB" id="A0AAE0EZB7"/>
<evidence type="ECO:0000313" key="9">
    <source>
        <dbReference type="Proteomes" id="UP001190700"/>
    </source>
</evidence>
<evidence type="ECO:0000256" key="4">
    <source>
        <dbReference type="ARBA" id="ARBA00023242"/>
    </source>
</evidence>
<dbReference type="Gene3D" id="3.30.70.330">
    <property type="match status" value="1"/>
</dbReference>
<evidence type="ECO:0000256" key="2">
    <source>
        <dbReference type="ARBA" id="ARBA00022737"/>
    </source>
</evidence>
<proteinExistence type="predicted"/>